<protein>
    <submittedName>
        <fullName evidence="4">Uncharacterized protein</fullName>
    </submittedName>
</protein>
<proteinExistence type="predicted"/>
<dbReference type="Pfam" id="PF00685">
    <property type="entry name" value="Sulfotransfer_1"/>
    <property type="match status" value="1"/>
</dbReference>
<dbReference type="InterPro" id="IPR037359">
    <property type="entry name" value="NST/OST"/>
</dbReference>
<evidence type="ECO:0000256" key="3">
    <source>
        <dbReference type="SAM" id="MobiDB-lite"/>
    </source>
</evidence>
<keyword evidence="1" id="KW-0808">Transferase</keyword>
<evidence type="ECO:0000256" key="2">
    <source>
        <dbReference type="ARBA" id="ARBA00023180"/>
    </source>
</evidence>
<dbReference type="InterPro" id="IPR027417">
    <property type="entry name" value="P-loop_NTPase"/>
</dbReference>
<dbReference type="PANTHER" id="PTHR10605:SF72">
    <property type="entry name" value="HEPARAN SULFATE 3-O SULFOTRANSFERASE-B, ISOFORM A"/>
    <property type="match status" value="1"/>
</dbReference>
<dbReference type="SUPFAM" id="SSF52540">
    <property type="entry name" value="P-loop containing nucleoside triphosphate hydrolases"/>
    <property type="match status" value="1"/>
</dbReference>
<dbReference type="InterPro" id="IPR000863">
    <property type="entry name" value="Sulfotransferase_dom"/>
</dbReference>
<dbReference type="EMBL" id="CAIIXF020000009">
    <property type="protein sequence ID" value="CAH1795074.1"/>
    <property type="molecule type" value="Genomic_DNA"/>
</dbReference>
<accession>A0A8J1XYM6</accession>
<dbReference type="Proteomes" id="UP000749559">
    <property type="component" value="Unassembled WGS sequence"/>
</dbReference>
<feature type="compositionally biased region" description="Basic and acidic residues" evidence="3">
    <location>
        <begin position="95"/>
        <end position="112"/>
    </location>
</feature>
<keyword evidence="2" id="KW-0325">Glycoprotein</keyword>
<dbReference type="AlphaFoldDB" id="A0A8J1XYM6"/>
<dbReference type="PANTHER" id="PTHR10605">
    <property type="entry name" value="HEPARAN SULFATE SULFOTRANSFERASE"/>
    <property type="match status" value="1"/>
</dbReference>
<gene>
    <name evidence="4" type="ORF">OFUS_LOCUS19664</name>
</gene>
<dbReference type="OrthoDB" id="411451at2759"/>
<keyword evidence="5" id="KW-1185">Reference proteome</keyword>
<organism evidence="4 5">
    <name type="scientific">Owenia fusiformis</name>
    <name type="common">Polychaete worm</name>
    <dbReference type="NCBI Taxonomy" id="6347"/>
    <lineage>
        <taxon>Eukaryota</taxon>
        <taxon>Metazoa</taxon>
        <taxon>Spiralia</taxon>
        <taxon>Lophotrochozoa</taxon>
        <taxon>Annelida</taxon>
        <taxon>Polychaeta</taxon>
        <taxon>Sedentaria</taxon>
        <taxon>Canalipalpata</taxon>
        <taxon>Sabellida</taxon>
        <taxon>Oweniida</taxon>
        <taxon>Oweniidae</taxon>
        <taxon>Owenia</taxon>
    </lineage>
</organism>
<reference evidence="4" key="1">
    <citation type="submission" date="2022-03" db="EMBL/GenBank/DDBJ databases">
        <authorList>
            <person name="Martin C."/>
        </authorList>
    </citation>
    <scope>NUCLEOTIDE SEQUENCE</scope>
</reference>
<sequence length="417" mass="48516">MIRRKITKRVLIVCGFVLLLCILHKYKPLKDIKEITIDEIQSASLRANLDQVASVNVIQTEQILKDAGAKLEKMDLQGTNDIKHVNSGDTYNNENDNHNHKNEPAEHNDRERLWNDGNNSIHVDKSTNTRTSSIMNTSNLYTTHYKQEVLPETKKLPGLIIIGIHKCGTFALSFFLEIHPNLVRTPGTEIHFFDKKTEYEKGLNYYISQMPLTDPTQIGYEKTPGYFDNADPRDIYNANKDVKLAIIACDPIRRTMSNHLLQTLVFNKTRTYEECLLHKNGTLDTEGCPYIYRGHYATYFKRYLEVFPREQILVVSTDELKSDIIGVIKKFEIFLNLPKVVNENMLYFDETSKQFCVKPEFWSRRFMGKYNGCMLRPNKHHDHPEIHPELVKKLASHFKDQNREFAQLTGKNFSWVE</sequence>
<feature type="region of interest" description="Disordered" evidence="3">
    <location>
        <begin position="81"/>
        <end position="112"/>
    </location>
</feature>
<name>A0A8J1XYM6_OWEFU</name>
<dbReference type="GO" id="GO:0008467">
    <property type="term" value="F:[heparan sulfate]-glucosamine 3-sulfotransferase activity"/>
    <property type="evidence" value="ECO:0007669"/>
    <property type="project" value="TreeGrafter"/>
</dbReference>
<evidence type="ECO:0000256" key="1">
    <source>
        <dbReference type="ARBA" id="ARBA00022679"/>
    </source>
</evidence>
<evidence type="ECO:0000313" key="4">
    <source>
        <dbReference type="EMBL" id="CAH1795074.1"/>
    </source>
</evidence>
<comment type="caution">
    <text evidence="4">The sequence shown here is derived from an EMBL/GenBank/DDBJ whole genome shotgun (WGS) entry which is preliminary data.</text>
</comment>
<evidence type="ECO:0000313" key="5">
    <source>
        <dbReference type="Proteomes" id="UP000749559"/>
    </source>
</evidence>
<dbReference type="Gene3D" id="3.40.50.300">
    <property type="entry name" value="P-loop containing nucleotide triphosphate hydrolases"/>
    <property type="match status" value="1"/>
</dbReference>